<dbReference type="InterPro" id="IPR029058">
    <property type="entry name" value="AB_hydrolase_fold"/>
</dbReference>
<dbReference type="InterPro" id="IPR002921">
    <property type="entry name" value="Fungal_lipase-type"/>
</dbReference>
<gene>
    <name evidence="2" type="ORF">ACFFH4_15315</name>
</gene>
<sequence>MYHSDKKKLPLFLANCCLQTYNQFEHNGDFTIPKGYKKIASFKAVAFWEEEWFGFVIESKHNIIIAFRGTDSDPDWIIDAEVSQTPFPFTSENNLVHTGFLSTYESCRNTILESLNTISRKKTIYVTGHSLGAALATLCAYDLATNRLNTYLYTFASPRVGDTLFAKAFNTSVKQSQRYVNVFDIVPLLPPESIYSPTSNHPWHYQHVLQEKSFGIQTDTLRGNHSIYTYIKGVAALCKN</sequence>
<keyword evidence="3" id="KW-1185">Reference proteome</keyword>
<dbReference type="Proteomes" id="UP001589833">
    <property type="component" value="Unassembled WGS sequence"/>
</dbReference>
<dbReference type="PANTHER" id="PTHR45856">
    <property type="entry name" value="ALPHA/BETA-HYDROLASES SUPERFAMILY PROTEIN"/>
    <property type="match status" value="1"/>
</dbReference>
<evidence type="ECO:0000259" key="1">
    <source>
        <dbReference type="Pfam" id="PF01764"/>
    </source>
</evidence>
<protein>
    <submittedName>
        <fullName evidence="2">Lipase family protein</fullName>
    </submittedName>
</protein>
<dbReference type="InterPro" id="IPR051218">
    <property type="entry name" value="Sec_MonoDiacylglyc_Lipase"/>
</dbReference>
<dbReference type="PANTHER" id="PTHR45856:SF24">
    <property type="entry name" value="FUNGAL LIPASE-LIKE DOMAIN-CONTAINING PROTEIN"/>
    <property type="match status" value="1"/>
</dbReference>
<reference evidence="2 3" key="1">
    <citation type="submission" date="2024-09" db="EMBL/GenBank/DDBJ databases">
        <authorList>
            <person name="Sun Q."/>
            <person name="Mori K."/>
        </authorList>
    </citation>
    <scope>NUCLEOTIDE SEQUENCE [LARGE SCALE GENOMIC DNA]</scope>
    <source>
        <strain evidence="2 3">NCAIM B.02301</strain>
    </source>
</reference>
<dbReference type="EMBL" id="JBHLTR010000023">
    <property type="protein sequence ID" value="MFC0560375.1"/>
    <property type="molecule type" value="Genomic_DNA"/>
</dbReference>
<comment type="caution">
    <text evidence="2">The sequence shown here is derived from an EMBL/GenBank/DDBJ whole genome shotgun (WGS) entry which is preliminary data.</text>
</comment>
<dbReference type="Pfam" id="PF01764">
    <property type="entry name" value="Lipase_3"/>
    <property type="match status" value="1"/>
</dbReference>
<feature type="domain" description="Fungal lipase-type" evidence="1">
    <location>
        <begin position="64"/>
        <end position="192"/>
    </location>
</feature>
<organism evidence="2 3">
    <name type="scientific">Halalkalibacter alkalisediminis</name>
    <dbReference type="NCBI Taxonomy" id="935616"/>
    <lineage>
        <taxon>Bacteria</taxon>
        <taxon>Bacillati</taxon>
        <taxon>Bacillota</taxon>
        <taxon>Bacilli</taxon>
        <taxon>Bacillales</taxon>
        <taxon>Bacillaceae</taxon>
        <taxon>Halalkalibacter</taxon>
    </lineage>
</organism>
<dbReference type="SUPFAM" id="SSF53474">
    <property type="entry name" value="alpha/beta-Hydrolases"/>
    <property type="match status" value="1"/>
</dbReference>
<name>A0ABV6NHY8_9BACI</name>
<dbReference type="RefSeq" id="WP_273847804.1">
    <property type="nucleotide sequence ID" value="NZ_JAQQWT010000035.1"/>
</dbReference>
<evidence type="ECO:0000313" key="2">
    <source>
        <dbReference type="EMBL" id="MFC0560375.1"/>
    </source>
</evidence>
<proteinExistence type="predicted"/>
<accession>A0ABV6NHY8</accession>
<dbReference type="Gene3D" id="3.40.50.1820">
    <property type="entry name" value="alpha/beta hydrolase"/>
    <property type="match status" value="1"/>
</dbReference>
<dbReference type="CDD" id="cd00519">
    <property type="entry name" value="Lipase_3"/>
    <property type="match status" value="1"/>
</dbReference>
<evidence type="ECO:0000313" key="3">
    <source>
        <dbReference type="Proteomes" id="UP001589833"/>
    </source>
</evidence>